<reference evidence="8" key="2">
    <citation type="submission" date="2021-01" db="EMBL/GenBank/DDBJ databases">
        <authorList>
            <person name="Hahn C.R."/>
            <person name="Youssef N.H."/>
            <person name="Elshahed M."/>
        </authorList>
    </citation>
    <scope>NUCLEOTIDE SEQUENCE</scope>
    <source>
        <strain evidence="8">Zod_Metabat.24</strain>
    </source>
</reference>
<name>A0A9D8PMS4_9DELT</name>
<dbReference type="GO" id="GO:0005737">
    <property type="term" value="C:cytoplasm"/>
    <property type="evidence" value="ECO:0007669"/>
    <property type="project" value="TreeGrafter"/>
</dbReference>
<dbReference type="PANTHER" id="PTHR13748:SF62">
    <property type="entry name" value="COBW DOMAIN-CONTAINING PROTEIN"/>
    <property type="match status" value="1"/>
</dbReference>
<comment type="catalytic activity">
    <reaction evidence="5">
        <text>GTP + H2O = GDP + phosphate + H(+)</text>
        <dbReference type="Rhea" id="RHEA:19669"/>
        <dbReference type="ChEBI" id="CHEBI:15377"/>
        <dbReference type="ChEBI" id="CHEBI:15378"/>
        <dbReference type="ChEBI" id="CHEBI:37565"/>
        <dbReference type="ChEBI" id="CHEBI:43474"/>
        <dbReference type="ChEBI" id="CHEBI:58189"/>
    </reaction>
    <physiologicalReaction direction="left-to-right" evidence="5">
        <dbReference type="Rhea" id="RHEA:19670"/>
    </physiologicalReaction>
</comment>
<dbReference type="CDD" id="cd03112">
    <property type="entry name" value="CobW-like"/>
    <property type="match status" value="1"/>
</dbReference>
<dbReference type="SUPFAM" id="SSF90002">
    <property type="entry name" value="Hypothetical protein YjiA, C-terminal domain"/>
    <property type="match status" value="1"/>
</dbReference>
<dbReference type="InterPro" id="IPR036627">
    <property type="entry name" value="CobW-likC_sf"/>
</dbReference>
<dbReference type="InterPro" id="IPR051316">
    <property type="entry name" value="Zinc-reg_GTPase_activator"/>
</dbReference>
<dbReference type="AlphaFoldDB" id="A0A9D8PMS4"/>
<evidence type="ECO:0000256" key="5">
    <source>
        <dbReference type="ARBA" id="ARBA00049117"/>
    </source>
</evidence>
<dbReference type="EMBL" id="JAFGIX010000014">
    <property type="protein sequence ID" value="MBN1572163.1"/>
    <property type="molecule type" value="Genomic_DNA"/>
</dbReference>
<gene>
    <name evidence="8" type="ORF">JW984_03085</name>
</gene>
<dbReference type="Gene3D" id="3.40.50.300">
    <property type="entry name" value="P-loop containing nucleotide triphosphate hydrolases"/>
    <property type="match status" value="1"/>
</dbReference>
<evidence type="ECO:0000256" key="2">
    <source>
        <dbReference type="ARBA" id="ARBA00022801"/>
    </source>
</evidence>
<dbReference type="Pfam" id="PF07683">
    <property type="entry name" value="CobW_C"/>
    <property type="match status" value="1"/>
</dbReference>
<evidence type="ECO:0000256" key="3">
    <source>
        <dbReference type="ARBA" id="ARBA00023186"/>
    </source>
</evidence>
<comment type="caution">
    <text evidence="8">The sequence shown here is derived from an EMBL/GenBank/DDBJ whole genome shotgun (WGS) entry which is preliminary data.</text>
</comment>
<evidence type="ECO:0000313" key="9">
    <source>
        <dbReference type="Proteomes" id="UP000809273"/>
    </source>
</evidence>
<keyword evidence="3" id="KW-0143">Chaperone</keyword>
<dbReference type="SUPFAM" id="SSF52540">
    <property type="entry name" value="P-loop containing nucleoside triphosphate hydrolases"/>
    <property type="match status" value="1"/>
</dbReference>
<dbReference type="InterPro" id="IPR027417">
    <property type="entry name" value="P-loop_NTPase"/>
</dbReference>
<dbReference type="Proteomes" id="UP000809273">
    <property type="component" value="Unassembled WGS sequence"/>
</dbReference>
<keyword evidence="1" id="KW-0547">Nucleotide-binding</keyword>
<accession>A0A9D8PMS4</accession>
<dbReference type="PANTHER" id="PTHR13748">
    <property type="entry name" value="COBW-RELATED"/>
    <property type="match status" value="1"/>
</dbReference>
<evidence type="ECO:0000256" key="4">
    <source>
        <dbReference type="ARBA" id="ARBA00034320"/>
    </source>
</evidence>
<dbReference type="Pfam" id="PF02492">
    <property type="entry name" value="cobW"/>
    <property type="match status" value="1"/>
</dbReference>
<dbReference type="InterPro" id="IPR011629">
    <property type="entry name" value="CobW-like_C"/>
</dbReference>
<dbReference type="Gene3D" id="3.30.1220.10">
    <property type="entry name" value="CobW-like, C-terminal domain"/>
    <property type="match status" value="1"/>
</dbReference>
<sequence length="316" mass="34483">MVKGDDKKRAGVVLIVGFLGAGKTTLLRHLLSCERDMSDTVVIVNEFGEVGIDGSLLEGVGEVVELTSGCICCTLALGIRKTLRDVIDNFSPKWIFIEASGVADPKNIIPIVGEFIDGGDVDSLKIVTVVEADLWSARDILGALFFNQLKSADLVVLNKVDLIDEDRLEKAVKEIREASGGSPVVPAVRARVDLEVIKEGVKGGKGLTQHKGYEEGTKAQDFISFSFVESRPLNESRLEKLLNSLPFGMFRIKGAVSFSDRTAFLSYVGWKMELTEIELTDITSSTHGDEKITRLAFVGWGVDKDEIIGRFKACLD</sequence>
<evidence type="ECO:0000259" key="6">
    <source>
        <dbReference type="Pfam" id="PF02492"/>
    </source>
</evidence>
<dbReference type="GO" id="GO:0016787">
    <property type="term" value="F:hydrolase activity"/>
    <property type="evidence" value="ECO:0007669"/>
    <property type="project" value="UniProtKB-KW"/>
</dbReference>
<protein>
    <submittedName>
        <fullName evidence="8">GTP-binding protein</fullName>
    </submittedName>
</protein>
<reference evidence="8" key="1">
    <citation type="journal article" date="2021" name="Environ. Microbiol.">
        <title>Genomic characterization of three novel Desulfobacterota classes expand the metabolic and phylogenetic diversity of the phylum.</title>
        <authorList>
            <person name="Murphy C.L."/>
            <person name="Biggerstaff J."/>
            <person name="Eichhorn A."/>
            <person name="Ewing E."/>
            <person name="Shahan R."/>
            <person name="Soriano D."/>
            <person name="Stewart S."/>
            <person name="VanMol K."/>
            <person name="Walker R."/>
            <person name="Walters P."/>
            <person name="Elshahed M.S."/>
            <person name="Youssef N.H."/>
        </authorList>
    </citation>
    <scope>NUCLEOTIDE SEQUENCE</scope>
    <source>
        <strain evidence="8">Zod_Metabat.24</strain>
    </source>
</reference>
<evidence type="ECO:0000256" key="1">
    <source>
        <dbReference type="ARBA" id="ARBA00022741"/>
    </source>
</evidence>
<comment type="similarity">
    <text evidence="4">Belongs to the SIMIBI class G3E GTPase family. ZNG1 subfamily.</text>
</comment>
<keyword evidence="2" id="KW-0378">Hydrolase</keyword>
<organism evidence="8 9">
    <name type="scientific">Candidatus Zymogenus saltonus</name>
    <dbReference type="NCBI Taxonomy" id="2844893"/>
    <lineage>
        <taxon>Bacteria</taxon>
        <taxon>Deltaproteobacteria</taxon>
        <taxon>Candidatus Zymogenia</taxon>
        <taxon>Candidatus Zymogeniales</taxon>
        <taxon>Candidatus Zymogenaceae</taxon>
        <taxon>Candidatus Zymogenus</taxon>
    </lineage>
</organism>
<evidence type="ECO:0000313" key="8">
    <source>
        <dbReference type="EMBL" id="MBN1572163.1"/>
    </source>
</evidence>
<feature type="domain" description="CobW C-terminal" evidence="7">
    <location>
        <begin position="223"/>
        <end position="315"/>
    </location>
</feature>
<dbReference type="GO" id="GO:0000166">
    <property type="term" value="F:nucleotide binding"/>
    <property type="evidence" value="ECO:0007669"/>
    <property type="project" value="UniProtKB-KW"/>
</dbReference>
<dbReference type="InterPro" id="IPR003495">
    <property type="entry name" value="CobW/HypB/UreG_nucleotide-bd"/>
</dbReference>
<proteinExistence type="inferred from homology"/>
<evidence type="ECO:0000259" key="7">
    <source>
        <dbReference type="Pfam" id="PF07683"/>
    </source>
</evidence>
<feature type="domain" description="CobW/HypB/UreG nucleotide-binding" evidence="6">
    <location>
        <begin position="12"/>
        <end position="184"/>
    </location>
</feature>